<dbReference type="GeneID" id="19186129"/>
<proteinExistence type="predicted"/>
<dbReference type="HOGENOM" id="CLU_051118_2_0_1"/>
<reference evidence="3 4" key="1">
    <citation type="submission" date="2013-03" db="EMBL/GenBank/DDBJ databases">
        <title>The Genome Sequence of Cladophialophora psammophila CBS 110553.</title>
        <authorList>
            <consortium name="The Broad Institute Genomics Platform"/>
            <person name="Cuomo C."/>
            <person name="de Hoog S."/>
            <person name="Gorbushina A."/>
            <person name="Walker B."/>
            <person name="Young S.K."/>
            <person name="Zeng Q."/>
            <person name="Gargeya S."/>
            <person name="Fitzgerald M."/>
            <person name="Haas B."/>
            <person name="Abouelleil A."/>
            <person name="Allen A.W."/>
            <person name="Alvarado L."/>
            <person name="Arachchi H.M."/>
            <person name="Berlin A.M."/>
            <person name="Chapman S.B."/>
            <person name="Gainer-Dewar J."/>
            <person name="Goldberg J."/>
            <person name="Griggs A."/>
            <person name="Gujja S."/>
            <person name="Hansen M."/>
            <person name="Howarth C."/>
            <person name="Imamovic A."/>
            <person name="Ireland A."/>
            <person name="Larimer J."/>
            <person name="McCowan C."/>
            <person name="Murphy C."/>
            <person name="Pearson M."/>
            <person name="Poon T.W."/>
            <person name="Priest M."/>
            <person name="Roberts A."/>
            <person name="Saif S."/>
            <person name="Shea T."/>
            <person name="Sisk P."/>
            <person name="Sykes S."/>
            <person name="Wortman J."/>
            <person name="Nusbaum C."/>
            <person name="Birren B."/>
        </authorList>
    </citation>
    <scope>NUCLEOTIDE SEQUENCE [LARGE SCALE GENOMIC DNA]</scope>
    <source>
        <strain evidence="3 4">CBS 110553</strain>
    </source>
</reference>
<sequence>MQGYDYLCSDMVKYPELAIFRKFKILNYRALLFLQAELTHKEGRLLAAIRADRNSGDPERSQFAFNFEAMLQSRSDIEGARVQRKLMREICHELLLQNRELDDLPQVHKPSLACLRAAQVSIPDRRLFLRGRELHTWSKRKEYDLTSLTDQKEGRDPLSSWLEWFITNVFHKYYGSGHYDPDPVDEDWAPAVPTKLVQYPQRHISRSVTAVTTIVAPVLPTVSASALFFIDSELTRLGIIVLVSFLFSIALACVGVPRRIDSFVATATFTAVLIVFIGNNSSCAC</sequence>
<keyword evidence="1" id="KW-1133">Transmembrane helix</keyword>
<keyword evidence="4" id="KW-1185">Reference proteome</keyword>
<feature type="transmembrane region" description="Helical" evidence="1">
    <location>
        <begin position="263"/>
        <end position="279"/>
    </location>
</feature>
<feature type="domain" description="DUF6594" evidence="2">
    <location>
        <begin position="4"/>
        <end position="273"/>
    </location>
</feature>
<name>W9XBJ0_9EURO</name>
<accession>W9XBJ0</accession>
<evidence type="ECO:0000313" key="4">
    <source>
        <dbReference type="Proteomes" id="UP000019471"/>
    </source>
</evidence>
<dbReference type="InterPro" id="IPR046529">
    <property type="entry name" value="DUF6594"/>
</dbReference>
<evidence type="ECO:0000256" key="1">
    <source>
        <dbReference type="SAM" id="Phobius"/>
    </source>
</evidence>
<keyword evidence="1" id="KW-0472">Membrane</keyword>
<dbReference type="RefSeq" id="XP_007740202.1">
    <property type="nucleotide sequence ID" value="XM_007742012.1"/>
</dbReference>
<dbReference type="Pfam" id="PF20237">
    <property type="entry name" value="DUF6594"/>
    <property type="match status" value="1"/>
</dbReference>
<keyword evidence="1" id="KW-0812">Transmembrane</keyword>
<protein>
    <recommendedName>
        <fullName evidence="2">DUF6594 domain-containing protein</fullName>
    </recommendedName>
</protein>
<organism evidence="3 4">
    <name type="scientific">Cladophialophora psammophila CBS 110553</name>
    <dbReference type="NCBI Taxonomy" id="1182543"/>
    <lineage>
        <taxon>Eukaryota</taxon>
        <taxon>Fungi</taxon>
        <taxon>Dikarya</taxon>
        <taxon>Ascomycota</taxon>
        <taxon>Pezizomycotina</taxon>
        <taxon>Eurotiomycetes</taxon>
        <taxon>Chaetothyriomycetidae</taxon>
        <taxon>Chaetothyriales</taxon>
        <taxon>Herpotrichiellaceae</taxon>
        <taxon>Cladophialophora</taxon>
    </lineage>
</organism>
<evidence type="ECO:0000259" key="2">
    <source>
        <dbReference type="Pfam" id="PF20237"/>
    </source>
</evidence>
<comment type="caution">
    <text evidence="3">The sequence shown here is derived from an EMBL/GenBank/DDBJ whole genome shotgun (WGS) entry which is preliminary data.</text>
</comment>
<dbReference type="PANTHER" id="PTHR34502">
    <property type="entry name" value="DUF6594 DOMAIN-CONTAINING PROTEIN-RELATED"/>
    <property type="match status" value="1"/>
</dbReference>
<feature type="transmembrane region" description="Helical" evidence="1">
    <location>
        <begin position="208"/>
        <end position="230"/>
    </location>
</feature>
<evidence type="ECO:0000313" key="3">
    <source>
        <dbReference type="EMBL" id="EXJ74700.1"/>
    </source>
</evidence>
<dbReference type="OrthoDB" id="3533814at2759"/>
<dbReference type="Proteomes" id="UP000019471">
    <property type="component" value="Unassembled WGS sequence"/>
</dbReference>
<gene>
    <name evidence="3" type="ORF">A1O5_01394</name>
</gene>
<dbReference type="STRING" id="1182543.W9XBJ0"/>
<dbReference type="EMBL" id="AMGX01000002">
    <property type="protein sequence ID" value="EXJ74700.1"/>
    <property type="molecule type" value="Genomic_DNA"/>
</dbReference>
<dbReference type="AlphaFoldDB" id="W9XBJ0"/>
<feature type="transmembrane region" description="Helical" evidence="1">
    <location>
        <begin position="236"/>
        <end position="256"/>
    </location>
</feature>
<dbReference type="PANTHER" id="PTHR34502:SF5">
    <property type="entry name" value="DUF6594 DOMAIN-CONTAINING PROTEIN"/>
    <property type="match status" value="1"/>
</dbReference>